<evidence type="ECO:0000313" key="2">
    <source>
        <dbReference type="Proteomes" id="UP001595851"/>
    </source>
</evidence>
<evidence type="ECO:0000313" key="1">
    <source>
        <dbReference type="EMBL" id="MFC4011022.1"/>
    </source>
</evidence>
<gene>
    <name evidence="1" type="ORF">ACFOY2_27595</name>
</gene>
<accession>A0ABV8GFA5</accession>
<sequence length="74" mass="8670">MTLTYWWSVTRIEPVRQFGPAFEPFGSMRRRRNELEYPIFPDESVDQAEANQALTTAESIIEAAHRVIDYLGFF</sequence>
<evidence type="ECO:0008006" key="3">
    <source>
        <dbReference type="Google" id="ProtNLM"/>
    </source>
</evidence>
<proteinExistence type="predicted"/>
<organism evidence="1 2">
    <name type="scientific">Nonomuraea purpurea</name>
    <dbReference type="NCBI Taxonomy" id="1849276"/>
    <lineage>
        <taxon>Bacteria</taxon>
        <taxon>Bacillati</taxon>
        <taxon>Actinomycetota</taxon>
        <taxon>Actinomycetes</taxon>
        <taxon>Streptosporangiales</taxon>
        <taxon>Streptosporangiaceae</taxon>
        <taxon>Nonomuraea</taxon>
    </lineage>
</organism>
<dbReference type="Proteomes" id="UP001595851">
    <property type="component" value="Unassembled WGS sequence"/>
</dbReference>
<name>A0ABV8GFA5_9ACTN</name>
<keyword evidence="2" id="KW-1185">Reference proteome</keyword>
<reference evidence="2" key="1">
    <citation type="journal article" date="2019" name="Int. J. Syst. Evol. Microbiol.">
        <title>The Global Catalogue of Microorganisms (GCM) 10K type strain sequencing project: providing services to taxonomists for standard genome sequencing and annotation.</title>
        <authorList>
            <consortium name="The Broad Institute Genomics Platform"/>
            <consortium name="The Broad Institute Genome Sequencing Center for Infectious Disease"/>
            <person name="Wu L."/>
            <person name="Ma J."/>
        </authorList>
    </citation>
    <scope>NUCLEOTIDE SEQUENCE [LARGE SCALE GENOMIC DNA]</scope>
    <source>
        <strain evidence="2">TBRC 1276</strain>
    </source>
</reference>
<dbReference type="RefSeq" id="WP_379531068.1">
    <property type="nucleotide sequence ID" value="NZ_JBHSBI010000014.1"/>
</dbReference>
<comment type="caution">
    <text evidence="1">The sequence shown here is derived from an EMBL/GenBank/DDBJ whole genome shotgun (WGS) entry which is preliminary data.</text>
</comment>
<protein>
    <recommendedName>
        <fullName evidence="3">HEPN domain-containing protein</fullName>
    </recommendedName>
</protein>
<dbReference type="EMBL" id="JBHSBI010000014">
    <property type="protein sequence ID" value="MFC4011022.1"/>
    <property type="molecule type" value="Genomic_DNA"/>
</dbReference>